<comment type="caution">
    <text evidence="1">The sequence shown here is derived from an EMBL/GenBank/DDBJ whole genome shotgun (WGS) entry which is preliminary data.</text>
</comment>
<dbReference type="InterPro" id="IPR050767">
    <property type="entry name" value="Sel1_AlgK"/>
</dbReference>
<dbReference type="Pfam" id="PF08238">
    <property type="entry name" value="Sel1"/>
    <property type="match status" value="4"/>
</dbReference>
<dbReference type="STRING" id="33978.A6M13_06625"/>
<reference evidence="1 2" key="1">
    <citation type="submission" date="2016-07" db="EMBL/GenBank/DDBJ databases">
        <title>Caryophanon tenue genome sequencing.</title>
        <authorList>
            <person name="Verma A."/>
            <person name="Pal Y."/>
            <person name="Krishnamurthi S."/>
        </authorList>
    </citation>
    <scope>NUCLEOTIDE SEQUENCE [LARGE SCALE GENOMIC DNA]</scope>
    <source>
        <strain evidence="1 2">DSM 14152</strain>
    </source>
</reference>
<organism evidence="1 2">
    <name type="scientific">Caryophanon tenue</name>
    <dbReference type="NCBI Taxonomy" id="33978"/>
    <lineage>
        <taxon>Bacteria</taxon>
        <taxon>Bacillati</taxon>
        <taxon>Bacillota</taxon>
        <taxon>Bacilli</taxon>
        <taxon>Bacillales</taxon>
        <taxon>Caryophanaceae</taxon>
        <taxon>Caryophanon</taxon>
    </lineage>
</organism>
<dbReference type="EMBL" id="MASJ01000039">
    <property type="protein sequence ID" value="OCS83071.1"/>
    <property type="molecule type" value="Genomic_DNA"/>
</dbReference>
<dbReference type="SMART" id="SM00671">
    <property type="entry name" value="SEL1"/>
    <property type="match status" value="4"/>
</dbReference>
<dbReference type="InterPro" id="IPR011990">
    <property type="entry name" value="TPR-like_helical_dom_sf"/>
</dbReference>
<sequence length="343" mass="39751">MLNQLLGIAEKLLQRGEREQVYQLISASQYVVYKPNYSLQKSIEVFHTFLNTMYPSNEMHSTPTMLQDVAFMGQFDEAFQTLLYKFDAHTKSTVERPIELVEAGRAVELLLPIYMYYFETMCEEEIEPTQLERISEALIDVYYDVEANRGDAKASFEIALNHLNGPLELYDVEKALDRLHKSANEGHFYANTIIGIMYLDGEHVEKDEEKAVAYLKLAAESGEDEACEQLGLFFYEKQDYRAAYYWLKKTKSPLASEGWTKLAEMYLHGHFVKQDYDKAFAFLTRAVALHEPEAQYYLGFLYENGFGVMRDIQTAYEYYMLAADQQYEPAINMLALLNESIFV</sequence>
<dbReference type="PANTHER" id="PTHR11102:SF160">
    <property type="entry name" value="ERAD-ASSOCIATED E3 UBIQUITIN-PROTEIN LIGASE COMPONENT HRD3"/>
    <property type="match status" value="1"/>
</dbReference>
<keyword evidence="2" id="KW-1185">Reference proteome</keyword>
<proteinExistence type="predicted"/>
<dbReference type="Proteomes" id="UP000093199">
    <property type="component" value="Unassembled WGS sequence"/>
</dbReference>
<protein>
    <recommendedName>
        <fullName evidence="3">Sel1 repeat family protein</fullName>
    </recommendedName>
</protein>
<gene>
    <name evidence="1" type="ORF">A6M13_06625</name>
</gene>
<dbReference type="RefSeq" id="WP_066548115.1">
    <property type="nucleotide sequence ID" value="NZ_MASJ01000039.1"/>
</dbReference>
<dbReference type="PANTHER" id="PTHR11102">
    <property type="entry name" value="SEL-1-LIKE PROTEIN"/>
    <property type="match status" value="1"/>
</dbReference>
<dbReference type="SUPFAM" id="SSF81901">
    <property type="entry name" value="HCP-like"/>
    <property type="match status" value="2"/>
</dbReference>
<dbReference type="OrthoDB" id="7056571at2"/>
<evidence type="ECO:0008006" key="3">
    <source>
        <dbReference type="Google" id="ProtNLM"/>
    </source>
</evidence>
<dbReference type="InterPro" id="IPR006597">
    <property type="entry name" value="Sel1-like"/>
</dbReference>
<name>A0A1C0Y7D9_9BACL</name>
<accession>A0A1C0Y7D9</accession>
<evidence type="ECO:0000313" key="1">
    <source>
        <dbReference type="EMBL" id="OCS83071.1"/>
    </source>
</evidence>
<dbReference type="AlphaFoldDB" id="A0A1C0Y7D9"/>
<dbReference type="Gene3D" id="1.25.40.10">
    <property type="entry name" value="Tetratricopeptide repeat domain"/>
    <property type="match status" value="2"/>
</dbReference>
<evidence type="ECO:0000313" key="2">
    <source>
        <dbReference type="Proteomes" id="UP000093199"/>
    </source>
</evidence>